<feature type="transmembrane region" description="Helical" evidence="5">
    <location>
        <begin position="187"/>
        <end position="206"/>
    </location>
</feature>
<gene>
    <name evidence="6" type="ORF">ACFQ2I_03025</name>
</gene>
<evidence type="ECO:0000256" key="4">
    <source>
        <dbReference type="ARBA" id="ARBA00023136"/>
    </source>
</evidence>
<dbReference type="EMBL" id="JBHTJZ010000005">
    <property type="protein sequence ID" value="MFD0958350.1"/>
    <property type="molecule type" value="Genomic_DNA"/>
</dbReference>
<evidence type="ECO:0000313" key="7">
    <source>
        <dbReference type="Proteomes" id="UP001596989"/>
    </source>
</evidence>
<reference evidence="7" key="1">
    <citation type="journal article" date="2019" name="Int. J. Syst. Evol. Microbiol.">
        <title>The Global Catalogue of Microorganisms (GCM) 10K type strain sequencing project: providing services to taxonomists for standard genome sequencing and annotation.</title>
        <authorList>
            <consortium name="The Broad Institute Genomics Platform"/>
            <consortium name="The Broad Institute Genome Sequencing Center for Infectious Disease"/>
            <person name="Wu L."/>
            <person name="Ma J."/>
        </authorList>
    </citation>
    <scope>NUCLEOTIDE SEQUENCE [LARGE SCALE GENOMIC DNA]</scope>
    <source>
        <strain evidence="7">CCUG 59129</strain>
    </source>
</reference>
<keyword evidence="7" id="KW-1185">Reference proteome</keyword>
<evidence type="ECO:0000256" key="1">
    <source>
        <dbReference type="ARBA" id="ARBA00022475"/>
    </source>
</evidence>
<keyword evidence="3 5" id="KW-1133">Transmembrane helix</keyword>
<evidence type="ECO:0000256" key="3">
    <source>
        <dbReference type="ARBA" id="ARBA00022989"/>
    </source>
</evidence>
<keyword evidence="4 5" id="KW-0472">Membrane</keyword>
<evidence type="ECO:0000313" key="6">
    <source>
        <dbReference type="EMBL" id="MFD0958350.1"/>
    </source>
</evidence>
<dbReference type="InterPro" id="IPR003810">
    <property type="entry name" value="Mntp/YtaF"/>
</dbReference>
<proteinExistence type="predicted"/>
<feature type="transmembrane region" description="Helical" evidence="5">
    <location>
        <begin position="6"/>
        <end position="27"/>
    </location>
</feature>
<feature type="transmembrane region" description="Helical" evidence="5">
    <location>
        <begin position="65"/>
        <end position="84"/>
    </location>
</feature>
<keyword evidence="1" id="KW-1003">Cell membrane</keyword>
<name>A0ABW3HLJ6_9BACL</name>
<organism evidence="6 7">
    <name type="scientific">Paenibacillus chungangensis</name>
    <dbReference type="NCBI Taxonomy" id="696535"/>
    <lineage>
        <taxon>Bacteria</taxon>
        <taxon>Bacillati</taxon>
        <taxon>Bacillota</taxon>
        <taxon>Bacilli</taxon>
        <taxon>Bacillales</taxon>
        <taxon>Paenibacillaceae</taxon>
        <taxon>Paenibacillus</taxon>
    </lineage>
</organism>
<keyword evidence="2 5" id="KW-0812">Transmembrane</keyword>
<feature type="transmembrane region" description="Helical" evidence="5">
    <location>
        <begin position="34"/>
        <end position="53"/>
    </location>
</feature>
<feature type="transmembrane region" description="Helical" evidence="5">
    <location>
        <begin position="213"/>
        <end position="231"/>
    </location>
</feature>
<evidence type="ECO:0000256" key="2">
    <source>
        <dbReference type="ARBA" id="ARBA00022692"/>
    </source>
</evidence>
<dbReference type="PANTHER" id="PTHR35529">
    <property type="entry name" value="MANGANESE EFFLUX PUMP MNTP-RELATED"/>
    <property type="match status" value="1"/>
</dbReference>
<comment type="caution">
    <text evidence="6">The sequence shown here is derived from an EMBL/GenBank/DDBJ whole genome shotgun (WGS) entry which is preliminary data.</text>
</comment>
<feature type="transmembrane region" description="Helical" evidence="5">
    <location>
        <begin position="158"/>
        <end position="181"/>
    </location>
</feature>
<dbReference type="Proteomes" id="UP001596989">
    <property type="component" value="Unassembled WGS sequence"/>
</dbReference>
<evidence type="ECO:0000256" key="5">
    <source>
        <dbReference type="SAM" id="Phobius"/>
    </source>
</evidence>
<dbReference type="PANTHER" id="PTHR35529:SF2">
    <property type="entry name" value="SPORULATION PROTEIN YTAF-RELATED"/>
    <property type="match status" value="1"/>
</dbReference>
<dbReference type="RefSeq" id="WP_377562953.1">
    <property type="nucleotide sequence ID" value="NZ_JBHTJZ010000005.1"/>
</dbReference>
<sequence>MAHLLSVFVLALAVSLDGFGVGVTYGLRRIRIPIVSVLIIACCSGFIIWLSMGAGEWLRGYVSEIVAKAIGAAILIGIGCWALIQLRRSRGLHGEDNDDGSSVDARSLASENGIEGIRRPAATVLSVELKRLGLVIQILRSPQAADVDRSGIISPSEAVMLGVALSLDALGAGLGAALLGLPSLTTAIVIACSCALFLIAGTWVGIRFAARRGMQALSVVPGILLILIGIMKLL</sequence>
<accession>A0ABW3HLJ6</accession>
<protein>
    <submittedName>
        <fullName evidence="6">MntP/YtaF family protein</fullName>
    </submittedName>
</protein>
<dbReference type="Pfam" id="PF02659">
    <property type="entry name" value="Mntp"/>
    <property type="match status" value="2"/>
</dbReference>